<accession>A0A0C3Q6K0</accession>
<reference evidence="2 3" key="1">
    <citation type="submission" date="2014-04" db="EMBL/GenBank/DDBJ databases">
        <authorList>
            <consortium name="DOE Joint Genome Institute"/>
            <person name="Kuo A."/>
            <person name="Girlanda M."/>
            <person name="Perotto S."/>
            <person name="Kohler A."/>
            <person name="Nagy L.G."/>
            <person name="Floudas D."/>
            <person name="Copeland A."/>
            <person name="Barry K.W."/>
            <person name="Cichocki N."/>
            <person name="Veneault-Fourrey C."/>
            <person name="LaButti K."/>
            <person name="Lindquist E.A."/>
            <person name="Lipzen A."/>
            <person name="Lundell T."/>
            <person name="Morin E."/>
            <person name="Murat C."/>
            <person name="Sun H."/>
            <person name="Tunlid A."/>
            <person name="Henrissat B."/>
            <person name="Grigoriev I.V."/>
            <person name="Hibbett D.S."/>
            <person name="Martin F."/>
            <person name="Nordberg H.P."/>
            <person name="Cantor M.N."/>
            <person name="Hua S.X."/>
        </authorList>
    </citation>
    <scope>NUCLEOTIDE SEQUENCE [LARGE SCALE GENOMIC DNA]</scope>
    <source>
        <strain evidence="2 3">MUT 4182</strain>
    </source>
</reference>
<sequence>MFSQQQQQQLQQHGTAMAHPPRLQNFNGPLSGGTSLRLITGAKTLYSTLPPPSLHCLSPMQAQLRNGNANGFSVKLRPSQEHVKLTIRSPFQLSRLISFRLVKITIPFSTAPLHSPSPPPPTAPNVNNNTLLTTLTHTLAPPSLRLSHGVGIRNVDPHFGALARQRATPHFRPVQAQRYRRITLTLVKGMVTLEEEQVVGKRTVYVQFWIRSDAGVDGKAAFGRVGFSSTS</sequence>
<dbReference type="HOGENOM" id="CLU_1200573_0_0_1"/>
<feature type="compositionally biased region" description="Low complexity" evidence="1">
    <location>
        <begin position="1"/>
        <end position="12"/>
    </location>
</feature>
<evidence type="ECO:0000313" key="3">
    <source>
        <dbReference type="Proteomes" id="UP000054248"/>
    </source>
</evidence>
<proteinExistence type="predicted"/>
<dbReference type="AlphaFoldDB" id="A0A0C3Q6K0"/>
<name>A0A0C3Q6K0_9AGAM</name>
<evidence type="ECO:0000313" key="2">
    <source>
        <dbReference type="EMBL" id="KIO19441.1"/>
    </source>
</evidence>
<organism evidence="2 3">
    <name type="scientific">Tulasnella calospora MUT 4182</name>
    <dbReference type="NCBI Taxonomy" id="1051891"/>
    <lineage>
        <taxon>Eukaryota</taxon>
        <taxon>Fungi</taxon>
        <taxon>Dikarya</taxon>
        <taxon>Basidiomycota</taxon>
        <taxon>Agaricomycotina</taxon>
        <taxon>Agaricomycetes</taxon>
        <taxon>Cantharellales</taxon>
        <taxon>Tulasnellaceae</taxon>
        <taxon>Tulasnella</taxon>
    </lineage>
</organism>
<evidence type="ECO:0000256" key="1">
    <source>
        <dbReference type="SAM" id="MobiDB-lite"/>
    </source>
</evidence>
<keyword evidence="3" id="KW-1185">Reference proteome</keyword>
<reference evidence="3" key="2">
    <citation type="submission" date="2015-01" db="EMBL/GenBank/DDBJ databases">
        <title>Evolutionary Origins and Diversification of the Mycorrhizal Mutualists.</title>
        <authorList>
            <consortium name="DOE Joint Genome Institute"/>
            <consortium name="Mycorrhizal Genomics Consortium"/>
            <person name="Kohler A."/>
            <person name="Kuo A."/>
            <person name="Nagy L.G."/>
            <person name="Floudas D."/>
            <person name="Copeland A."/>
            <person name="Barry K.W."/>
            <person name="Cichocki N."/>
            <person name="Veneault-Fourrey C."/>
            <person name="LaButti K."/>
            <person name="Lindquist E.A."/>
            <person name="Lipzen A."/>
            <person name="Lundell T."/>
            <person name="Morin E."/>
            <person name="Murat C."/>
            <person name="Riley R."/>
            <person name="Ohm R."/>
            <person name="Sun H."/>
            <person name="Tunlid A."/>
            <person name="Henrissat B."/>
            <person name="Grigoriev I.V."/>
            <person name="Hibbett D.S."/>
            <person name="Martin F."/>
        </authorList>
    </citation>
    <scope>NUCLEOTIDE SEQUENCE [LARGE SCALE GENOMIC DNA]</scope>
    <source>
        <strain evidence="3">MUT 4182</strain>
    </source>
</reference>
<feature type="region of interest" description="Disordered" evidence="1">
    <location>
        <begin position="1"/>
        <end position="31"/>
    </location>
</feature>
<gene>
    <name evidence="2" type="ORF">M407DRAFT_30904</name>
</gene>
<dbReference type="Proteomes" id="UP000054248">
    <property type="component" value="Unassembled WGS sequence"/>
</dbReference>
<dbReference type="EMBL" id="KN823221">
    <property type="protein sequence ID" value="KIO19441.1"/>
    <property type="molecule type" value="Genomic_DNA"/>
</dbReference>
<protein>
    <submittedName>
        <fullName evidence="2">Uncharacterized protein</fullName>
    </submittedName>
</protein>